<organism evidence="2 3">
    <name type="scientific">Stichopus japonicus</name>
    <name type="common">Sea cucumber</name>
    <dbReference type="NCBI Taxonomy" id="307972"/>
    <lineage>
        <taxon>Eukaryota</taxon>
        <taxon>Metazoa</taxon>
        <taxon>Echinodermata</taxon>
        <taxon>Eleutherozoa</taxon>
        <taxon>Echinozoa</taxon>
        <taxon>Holothuroidea</taxon>
        <taxon>Aspidochirotacea</taxon>
        <taxon>Aspidochirotida</taxon>
        <taxon>Stichopodidae</taxon>
        <taxon>Apostichopus</taxon>
    </lineage>
</organism>
<keyword evidence="3" id="KW-1185">Reference proteome</keyword>
<gene>
    <name evidence="2" type="ORF">BSL78_03247</name>
</gene>
<evidence type="ECO:0000313" key="2">
    <source>
        <dbReference type="EMBL" id="PIK59792.1"/>
    </source>
</evidence>
<feature type="region of interest" description="Disordered" evidence="1">
    <location>
        <begin position="121"/>
        <end position="174"/>
    </location>
</feature>
<feature type="compositionally biased region" description="Basic residues" evidence="1">
    <location>
        <begin position="56"/>
        <end position="66"/>
    </location>
</feature>
<name>A0A2G8LHV1_STIJA</name>
<feature type="compositionally biased region" description="Basic and acidic residues" evidence="1">
    <location>
        <begin position="128"/>
        <end position="149"/>
    </location>
</feature>
<feature type="region of interest" description="Disordered" evidence="1">
    <location>
        <begin position="1"/>
        <end position="100"/>
    </location>
</feature>
<evidence type="ECO:0000313" key="3">
    <source>
        <dbReference type="Proteomes" id="UP000230750"/>
    </source>
</evidence>
<dbReference type="AlphaFoldDB" id="A0A2G8LHV1"/>
<accession>A0A2G8LHV1</accession>
<comment type="caution">
    <text evidence="2">The sequence shown here is derived from an EMBL/GenBank/DDBJ whole genome shotgun (WGS) entry which is preliminary data.</text>
</comment>
<proteinExistence type="predicted"/>
<protein>
    <submittedName>
        <fullName evidence="2">Uncharacterized protein</fullName>
    </submittedName>
</protein>
<dbReference type="EMBL" id="MRZV01000073">
    <property type="protein sequence ID" value="PIK59792.1"/>
    <property type="molecule type" value="Genomic_DNA"/>
</dbReference>
<dbReference type="Proteomes" id="UP000230750">
    <property type="component" value="Unassembled WGS sequence"/>
</dbReference>
<reference evidence="2 3" key="1">
    <citation type="journal article" date="2017" name="PLoS Biol.">
        <title>The sea cucumber genome provides insights into morphological evolution and visceral regeneration.</title>
        <authorList>
            <person name="Zhang X."/>
            <person name="Sun L."/>
            <person name="Yuan J."/>
            <person name="Sun Y."/>
            <person name="Gao Y."/>
            <person name="Zhang L."/>
            <person name="Li S."/>
            <person name="Dai H."/>
            <person name="Hamel J.F."/>
            <person name="Liu C."/>
            <person name="Yu Y."/>
            <person name="Liu S."/>
            <person name="Lin W."/>
            <person name="Guo K."/>
            <person name="Jin S."/>
            <person name="Xu P."/>
            <person name="Storey K.B."/>
            <person name="Huan P."/>
            <person name="Zhang T."/>
            <person name="Zhou Y."/>
            <person name="Zhang J."/>
            <person name="Lin C."/>
            <person name="Li X."/>
            <person name="Xing L."/>
            <person name="Huo D."/>
            <person name="Sun M."/>
            <person name="Wang L."/>
            <person name="Mercier A."/>
            <person name="Li F."/>
            <person name="Yang H."/>
            <person name="Xiang J."/>
        </authorList>
    </citation>
    <scope>NUCLEOTIDE SEQUENCE [LARGE SCALE GENOMIC DNA]</scope>
    <source>
        <strain evidence="2">Shaxun</strain>
        <tissue evidence="2">Muscle</tissue>
    </source>
</reference>
<sequence length="174" mass="19401">MARRRNRTPSERVGSCSSNTSRAFRAGAQTATIVINGDARVTRRSRHSVRMATPTSKRHPPLFKRKTPQDLSREGSLGRNEPPPPARRPSQIGCGTDRADLPRKHSFRFWDKLAIYLKSSGGRVALGGERDEPRRRAEGGPRQCHDRGRPPVGSKQADVGEEREWLHAGVFQSS</sequence>
<evidence type="ECO:0000256" key="1">
    <source>
        <dbReference type="SAM" id="MobiDB-lite"/>
    </source>
</evidence>